<comment type="caution">
    <text evidence="1">The sequence shown here is derived from an EMBL/GenBank/DDBJ whole genome shotgun (WGS) entry which is preliminary data.</text>
</comment>
<dbReference type="Proteomes" id="UP000814033">
    <property type="component" value="Unassembled WGS sequence"/>
</dbReference>
<keyword evidence="2" id="KW-1185">Reference proteome</keyword>
<accession>A0ACB8RZC1</accession>
<gene>
    <name evidence="1" type="ORF">FA95DRAFT_1649083</name>
</gene>
<name>A0ACB8RZC1_9AGAM</name>
<sequence>MQRCGSPLSSASSFESTTPPSDPDSNPELDANLEFGHPLQRMVPLETMDMPIEEMQSVAPKCGLYCIPTSEASSTASHRYYIDFEAVVDEYLSQYAEGDEWPDLVFVESAKDDALPNSRTCSLILRRMPCDGEELAILRALNSDEVRHDPWNPAPRVLYVAERGGIAVVCLERLFEYDQPPMQTVADVIDYIRQALEGLSFLHEHKIAHRGYGHVNGVMMDIGRSSAEDFDRSKYPVRYYRVNFSQAQRVKDDGSVRGAAFRRDVQDLGGMLEGLVDEVPKIGGKLRSLVRAMGGGEYGADDGRRLFDALCRGIDSATHDAPL</sequence>
<reference evidence="1" key="2">
    <citation type="journal article" date="2022" name="New Phytol.">
        <title>Evolutionary transition to the ectomycorrhizal habit in the genomes of a hyperdiverse lineage of mushroom-forming fungi.</title>
        <authorList>
            <person name="Looney B."/>
            <person name="Miyauchi S."/>
            <person name="Morin E."/>
            <person name="Drula E."/>
            <person name="Courty P.E."/>
            <person name="Kohler A."/>
            <person name="Kuo A."/>
            <person name="LaButti K."/>
            <person name="Pangilinan J."/>
            <person name="Lipzen A."/>
            <person name="Riley R."/>
            <person name="Andreopoulos W."/>
            <person name="He G."/>
            <person name="Johnson J."/>
            <person name="Nolan M."/>
            <person name="Tritt A."/>
            <person name="Barry K.W."/>
            <person name="Grigoriev I.V."/>
            <person name="Nagy L.G."/>
            <person name="Hibbett D."/>
            <person name="Henrissat B."/>
            <person name="Matheny P.B."/>
            <person name="Labbe J."/>
            <person name="Martin F.M."/>
        </authorList>
    </citation>
    <scope>NUCLEOTIDE SEQUENCE</scope>
    <source>
        <strain evidence="1">FP105234-sp</strain>
    </source>
</reference>
<proteinExistence type="predicted"/>
<protein>
    <submittedName>
        <fullName evidence="1">Uncharacterized protein</fullName>
    </submittedName>
</protein>
<evidence type="ECO:0000313" key="1">
    <source>
        <dbReference type="EMBL" id="KAI0049394.1"/>
    </source>
</evidence>
<reference evidence="1" key="1">
    <citation type="submission" date="2021-02" db="EMBL/GenBank/DDBJ databases">
        <authorList>
            <consortium name="DOE Joint Genome Institute"/>
            <person name="Ahrendt S."/>
            <person name="Looney B.P."/>
            <person name="Miyauchi S."/>
            <person name="Morin E."/>
            <person name="Drula E."/>
            <person name="Courty P.E."/>
            <person name="Chicoki N."/>
            <person name="Fauchery L."/>
            <person name="Kohler A."/>
            <person name="Kuo A."/>
            <person name="Labutti K."/>
            <person name="Pangilinan J."/>
            <person name="Lipzen A."/>
            <person name="Riley R."/>
            <person name="Andreopoulos W."/>
            <person name="He G."/>
            <person name="Johnson J."/>
            <person name="Barry K.W."/>
            <person name="Grigoriev I.V."/>
            <person name="Nagy L."/>
            <person name="Hibbett D."/>
            <person name="Henrissat B."/>
            <person name="Matheny P.B."/>
            <person name="Labbe J."/>
            <person name="Martin F."/>
        </authorList>
    </citation>
    <scope>NUCLEOTIDE SEQUENCE</scope>
    <source>
        <strain evidence="1">FP105234-sp</strain>
    </source>
</reference>
<evidence type="ECO:0000313" key="2">
    <source>
        <dbReference type="Proteomes" id="UP000814033"/>
    </source>
</evidence>
<dbReference type="EMBL" id="MU275873">
    <property type="protein sequence ID" value="KAI0049394.1"/>
    <property type="molecule type" value="Genomic_DNA"/>
</dbReference>
<organism evidence="1 2">
    <name type="scientific">Auriscalpium vulgare</name>
    <dbReference type="NCBI Taxonomy" id="40419"/>
    <lineage>
        <taxon>Eukaryota</taxon>
        <taxon>Fungi</taxon>
        <taxon>Dikarya</taxon>
        <taxon>Basidiomycota</taxon>
        <taxon>Agaricomycotina</taxon>
        <taxon>Agaricomycetes</taxon>
        <taxon>Russulales</taxon>
        <taxon>Auriscalpiaceae</taxon>
        <taxon>Auriscalpium</taxon>
    </lineage>
</organism>